<evidence type="ECO:0000259" key="1">
    <source>
        <dbReference type="Pfam" id="PF26593"/>
    </source>
</evidence>
<dbReference type="Pfam" id="PF26593">
    <property type="entry name" value="TraC-like"/>
    <property type="match status" value="1"/>
</dbReference>
<gene>
    <name evidence="2" type="ORF">LCGC14_2556430</name>
</gene>
<feature type="non-terminal residue" evidence="2">
    <location>
        <position position="104"/>
    </location>
</feature>
<dbReference type="EMBL" id="LAZR01042085">
    <property type="protein sequence ID" value="KKL10377.1"/>
    <property type="molecule type" value="Genomic_DNA"/>
</dbReference>
<evidence type="ECO:0000313" key="2">
    <source>
        <dbReference type="EMBL" id="KKL10377.1"/>
    </source>
</evidence>
<accession>A0A0F9B9A5</accession>
<comment type="caution">
    <text evidence="2">The sequence shown here is derived from an EMBL/GenBank/DDBJ whole genome shotgun (WGS) entry which is preliminary data.</text>
</comment>
<name>A0A0F9B9A5_9ZZZZ</name>
<sequence>MAEQIAASQQFVVIKEIKNGVLYLKQGGLRKVLMVNGINFDLKSQEEQQLTLNSFQSFLNALDFSIQFFVHSRKINISAYLEKIEARKVEEPNELLQLQIEEYG</sequence>
<reference evidence="2" key="1">
    <citation type="journal article" date="2015" name="Nature">
        <title>Complex archaea that bridge the gap between prokaryotes and eukaryotes.</title>
        <authorList>
            <person name="Spang A."/>
            <person name="Saw J.H."/>
            <person name="Jorgensen S.L."/>
            <person name="Zaremba-Niedzwiedzka K."/>
            <person name="Martijn J."/>
            <person name="Lind A.E."/>
            <person name="van Eijk R."/>
            <person name="Schleper C."/>
            <person name="Guy L."/>
            <person name="Ettema T.J."/>
        </authorList>
    </citation>
    <scope>NUCLEOTIDE SEQUENCE</scope>
</reference>
<dbReference type="AlphaFoldDB" id="A0A0F9B9A5"/>
<dbReference type="InterPro" id="IPR058596">
    <property type="entry name" value="TraC-like_dom"/>
</dbReference>
<proteinExistence type="predicted"/>
<protein>
    <recommendedName>
        <fullName evidence="1">TraC-like domain-containing protein</fullName>
    </recommendedName>
</protein>
<feature type="domain" description="TraC-like" evidence="1">
    <location>
        <begin position="26"/>
        <end position="90"/>
    </location>
</feature>
<organism evidence="2">
    <name type="scientific">marine sediment metagenome</name>
    <dbReference type="NCBI Taxonomy" id="412755"/>
    <lineage>
        <taxon>unclassified sequences</taxon>
        <taxon>metagenomes</taxon>
        <taxon>ecological metagenomes</taxon>
    </lineage>
</organism>